<feature type="signal peptide" evidence="7">
    <location>
        <begin position="1"/>
        <end position="23"/>
    </location>
</feature>
<comment type="similarity">
    <text evidence="2">Belongs to the CopC family.</text>
</comment>
<comment type="subcellular location">
    <subcellularLocation>
        <location evidence="1">Periplasm</location>
    </subcellularLocation>
</comment>
<dbReference type="GO" id="GO:0046688">
    <property type="term" value="P:response to copper ion"/>
    <property type="evidence" value="ECO:0007669"/>
    <property type="project" value="InterPro"/>
</dbReference>
<evidence type="ECO:0000256" key="5">
    <source>
        <dbReference type="ARBA" id="ARBA00022764"/>
    </source>
</evidence>
<evidence type="ECO:0000259" key="8">
    <source>
        <dbReference type="Pfam" id="PF04234"/>
    </source>
</evidence>
<organism evidence="9 10">
    <name type="scientific">Bordetella genomosp. 8</name>
    <dbReference type="NCBI Taxonomy" id="1416806"/>
    <lineage>
        <taxon>Bacteria</taxon>
        <taxon>Pseudomonadati</taxon>
        <taxon>Pseudomonadota</taxon>
        <taxon>Betaproteobacteria</taxon>
        <taxon>Burkholderiales</taxon>
        <taxon>Alcaligenaceae</taxon>
        <taxon>Bordetella</taxon>
    </lineage>
</organism>
<dbReference type="PANTHER" id="PTHR34820">
    <property type="entry name" value="INNER MEMBRANE PROTEIN YEBZ"/>
    <property type="match status" value="1"/>
</dbReference>
<dbReference type="Proteomes" id="UP000194151">
    <property type="component" value="Chromosome"/>
</dbReference>
<dbReference type="GO" id="GO:0006825">
    <property type="term" value="P:copper ion transport"/>
    <property type="evidence" value="ECO:0007669"/>
    <property type="project" value="InterPro"/>
</dbReference>
<feature type="domain" description="CopC" evidence="8">
    <location>
        <begin position="22"/>
        <end position="118"/>
    </location>
</feature>
<name>A0A1W6YJT1_9BORD</name>
<dbReference type="InterPro" id="IPR007348">
    <property type="entry name" value="CopC_dom"/>
</dbReference>
<proteinExistence type="inferred from homology"/>
<dbReference type="SUPFAM" id="SSF81296">
    <property type="entry name" value="E set domains"/>
    <property type="match status" value="1"/>
</dbReference>
<dbReference type="OrthoDB" id="9796814at2"/>
<dbReference type="GO" id="GO:0042597">
    <property type="term" value="C:periplasmic space"/>
    <property type="evidence" value="ECO:0007669"/>
    <property type="project" value="UniProtKB-SubCell"/>
</dbReference>
<protein>
    <recommendedName>
        <fullName evidence="8">CopC domain-containing protein</fullName>
    </recommendedName>
</protein>
<feature type="chain" id="PRO_5012777640" description="CopC domain-containing protein" evidence="7">
    <location>
        <begin position="24"/>
        <end position="120"/>
    </location>
</feature>
<dbReference type="Pfam" id="PF04234">
    <property type="entry name" value="CopC"/>
    <property type="match status" value="1"/>
</dbReference>
<dbReference type="InterPro" id="IPR047685">
    <property type="entry name" value="CopC-like"/>
</dbReference>
<evidence type="ECO:0000256" key="2">
    <source>
        <dbReference type="ARBA" id="ARBA00010509"/>
    </source>
</evidence>
<evidence type="ECO:0000256" key="1">
    <source>
        <dbReference type="ARBA" id="ARBA00004418"/>
    </source>
</evidence>
<dbReference type="InterPro" id="IPR032694">
    <property type="entry name" value="CopC/D"/>
</dbReference>
<dbReference type="EMBL" id="CP021108">
    <property type="protein sequence ID" value="ARP81229.1"/>
    <property type="molecule type" value="Genomic_DNA"/>
</dbReference>
<reference evidence="9 10" key="1">
    <citation type="submission" date="2017-05" db="EMBL/GenBank/DDBJ databases">
        <title>Complete and WGS of Bordetella genogroups.</title>
        <authorList>
            <person name="Spilker T."/>
            <person name="LiPuma J."/>
        </authorList>
    </citation>
    <scope>NUCLEOTIDE SEQUENCE [LARGE SCALE GENOMIC DNA]</scope>
    <source>
        <strain evidence="9 10">AU19157</strain>
    </source>
</reference>
<gene>
    <name evidence="9" type="ORF">CAL12_10515</name>
</gene>
<dbReference type="InterPro" id="IPR014755">
    <property type="entry name" value="Cu-Rt/internalin_Ig-like"/>
</dbReference>
<evidence type="ECO:0000256" key="3">
    <source>
        <dbReference type="ARBA" id="ARBA00022723"/>
    </source>
</evidence>
<evidence type="ECO:0000256" key="7">
    <source>
        <dbReference type="SAM" id="SignalP"/>
    </source>
</evidence>
<evidence type="ECO:0000313" key="10">
    <source>
        <dbReference type="Proteomes" id="UP000194151"/>
    </source>
</evidence>
<evidence type="ECO:0000256" key="6">
    <source>
        <dbReference type="ARBA" id="ARBA00023008"/>
    </source>
</evidence>
<dbReference type="NCBIfam" id="NF033814">
    <property type="entry name" value="copper_CopC"/>
    <property type="match status" value="1"/>
</dbReference>
<dbReference type="KEGG" id="bgv:CAL12_10515"/>
<keyword evidence="10" id="KW-1185">Reference proteome</keyword>
<sequence length="120" mass="12794">MGVKSFIAMAILAVAPQMVWAHAHFVASTPAPGAVVERTPDKLTLRVTEGLEPIYSKLVLLDAAGQTVSTGVSSLVPGDDKTLALPIDRQLAPGVYTARWQVLSKDGHKTQGSWSFTVRP</sequence>
<dbReference type="Gene3D" id="2.60.40.1220">
    <property type="match status" value="1"/>
</dbReference>
<evidence type="ECO:0000313" key="9">
    <source>
        <dbReference type="EMBL" id="ARP81229.1"/>
    </source>
</evidence>
<evidence type="ECO:0000256" key="4">
    <source>
        <dbReference type="ARBA" id="ARBA00022729"/>
    </source>
</evidence>
<accession>A0A1W6YJT1</accession>
<keyword evidence="6" id="KW-0186">Copper</keyword>
<dbReference type="AlphaFoldDB" id="A0A1W6YJT1"/>
<dbReference type="RefSeq" id="WP_086064425.1">
    <property type="nucleotide sequence ID" value="NZ_CP021108.1"/>
</dbReference>
<dbReference type="GO" id="GO:0005886">
    <property type="term" value="C:plasma membrane"/>
    <property type="evidence" value="ECO:0007669"/>
    <property type="project" value="TreeGrafter"/>
</dbReference>
<keyword evidence="5" id="KW-0574">Periplasm</keyword>
<keyword evidence="3" id="KW-0479">Metal-binding</keyword>
<dbReference type="STRING" id="1416806.CAL12_10515"/>
<keyword evidence="4 7" id="KW-0732">Signal</keyword>
<dbReference type="GO" id="GO:0005507">
    <property type="term" value="F:copper ion binding"/>
    <property type="evidence" value="ECO:0007669"/>
    <property type="project" value="InterPro"/>
</dbReference>
<dbReference type="InterPro" id="IPR014756">
    <property type="entry name" value="Ig_E-set"/>
</dbReference>
<dbReference type="PANTHER" id="PTHR34820:SF4">
    <property type="entry name" value="INNER MEMBRANE PROTEIN YEBZ"/>
    <property type="match status" value="1"/>
</dbReference>